<evidence type="ECO:0000313" key="3">
    <source>
        <dbReference type="Proteomes" id="UP000448199"/>
    </source>
</evidence>
<keyword evidence="3" id="KW-1185">Reference proteome</keyword>
<dbReference type="EMBL" id="WTYC01000010">
    <property type="protein sequence ID" value="MXO49398.1"/>
    <property type="molecule type" value="Genomic_DNA"/>
</dbReference>
<feature type="transmembrane region" description="Helical" evidence="1">
    <location>
        <begin position="78"/>
        <end position="96"/>
    </location>
</feature>
<gene>
    <name evidence="2" type="ORF">GRI69_14165</name>
</gene>
<feature type="transmembrane region" description="Helical" evidence="1">
    <location>
        <begin position="48"/>
        <end position="66"/>
    </location>
</feature>
<dbReference type="RefSeq" id="WP_160728925.1">
    <property type="nucleotide sequence ID" value="NZ_WTYC01000010.1"/>
</dbReference>
<keyword evidence="1" id="KW-0472">Membrane</keyword>
<keyword evidence="1" id="KW-0812">Transmembrane</keyword>
<dbReference type="OrthoDB" id="7509246at2"/>
<evidence type="ECO:0000313" key="2">
    <source>
        <dbReference type="EMBL" id="MXO49398.1"/>
    </source>
</evidence>
<dbReference type="Proteomes" id="UP000448199">
    <property type="component" value="Unassembled WGS sequence"/>
</dbReference>
<organism evidence="2 3">
    <name type="scientific">Qipengyuania vulgaris</name>
    <dbReference type="NCBI Taxonomy" id="291985"/>
    <lineage>
        <taxon>Bacteria</taxon>
        <taxon>Pseudomonadati</taxon>
        <taxon>Pseudomonadota</taxon>
        <taxon>Alphaproteobacteria</taxon>
        <taxon>Sphingomonadales</taxon>
        <taxon>Erythrobacteraceae</taxon>
        <taxon>Qipengyuania</taxon>
    </lineage>
</organism>
<protein>
    <submittedName>
        <fullName evidence="2">Uncharacterized protein</fullName>
    </submittedName>
</protein>
<sequence length="140" mass="15389">MRPKAIKNFELLYFGAIALVLANAVRDYDALRDSASGDLVRRGLDPDTLLIASIAFMVGIMLVFWFMTARLRIGFVRYLMLGLLIWQGWELSSIIANERGSSVIVGVAAVVLQAVAVAFSFVPTARAWFAAEAIPLEDHS</sequence>
<accession>A0A844XWT4</accession>
<reference evidence="2 3" key="1">
    <citation type="submission" date="2019-12" db="EMBL/GenBank/DDBJ databases">
        <title>Genomic-based taxomic classification of the family Erythrobacteraceae.</title>
        <authorList>
            <person name="Xu L."/>
        </authorList>
    </citation>
    <scope>NUCLEOTIDE SEQUENCE [LARGE SCALE GENOMIC DNA]</scope>
    <source>
        <strain evidence="2 3">DSM 17792</strain>
    </source>
</reference>
<proteinExistence type="predicted"/>
<keyword evidence="1" id="KW-1133">Transmembrane helix</keyword>
<name>A0A844XWT4_9SPHN</name>
<feature type="transmembrane region" description="Helical" evidence="1">
    <location>
        <begin position="102"/>
        <end position="122"/>
    </location>
</feature>
<dbReference type="AlphaFoldDB" id="A0A844XWT4"/>
<evidence type="ECO:0000256" key="1">
    <source>
        <dbReference type="SAM" id="Phobius"/>
    </source>
</evidence>
<comment type="caution">
    <text evidence="2">The sequence shown here is derived from an EMBL/GenBank/DDBJ whole genome shotgun (WGS) entry which is preliminary data.</text>
</comment>